<feature type="domain" description="Treble clef zinc finger" evidence="1">
    <location>
        <begin position="90"/>
        <end position="131"/>
    </location>
</feature>
<dbReference type="Gene3D" id="3.40.960.10">
    <property type="entry name" value="VSR Endonuclease"/>
    <property type="match status" value="1"/>
</dbReference>
<comment type="caution">
    <text evidence="2">The sequence shown here is derived from an EMBL/GenBank/DDBJ whole genome shotgun (WGS) entry which is preliminary data.</text>
</comment>
<keyword evidence="3" id="KW-1185">Reference proteome</keyword>
<protein>
    <recommendedName>
        <fullName evidence="1">Treble clef zinc finger domain-containing protein</fullName>
    </recommendedName>
</protein>
<organism evidence="2 3">
    <name type="scientific">Streptococcus parauberis KRS-02083</name>
    <dbReference type="NCBI Taxonomy" id="1207545"/>
    <lineage>
        <taxon>Bacteria</taxon>
        <taxon>Bacillati</taxon>
        <taxon>Bacillota</taxon>
        <taxon>Bacilli</taxon>
        <taxon>Lactobacillales</taxon>
        <taxon>Streptococcaceae</taxon>
        <taxon>Streptococcus</taxon>
    </lineage>
</organism>
<proteinExistence type="predicted"/>
<dbReference type="Pfam" id="PF14311">
    <property type="entry name" value="DUF4379"/>
    <property type="match status" value="1"/>
</dbReference>
<evidence type="ECO:0000313" key="3">
    <source>
        <dbReference type="Proteomes" id="UP000011769"/>
    </source>
</evidence>
<dbReference type="Proteomes" id="UP000011769">
    <property type="component" value="Unassembled WGS sequence"/>
</dbReference>
<sequence>MAKIVTHEMFLESIKKSKNKNLEILGKYVNAKTKIPVRCKKCGKQWEKIPLGIKNGQGCMDCRIKNSIKTNNEFTKEVKMIWGDKYIVLDVYKNSKEKVVCKCSECGNEFKISPVKLISKDRPRGCPNCKSKKTADRCRKELSVFKNEIGNDFEVLTEYKNARSKIIIKHLKCGRKFETLPDGFLKSKLCKYCGKSLGEDKIRKFLEKNGVEFIEQYKINECRDKMPLPFDFFLPKEKILIEYDGIQHFKKIPFFDGKYGYDYIKKHDEIKNNYCSENDLELIRIRYDEDVIERLKELF</sequence>
<dbReference type="RefSeq" id="WP_003108379.1">
    <property type="nucleotide sequence ID" value="NZ_ALYM01000003.1"/>
</dbReference>
<gene>
    <name evidence="2" type="ORF">SPJ1_1182</name>
</gene>
<evidence type="ECO:0000313" key="2">
    <source>
        <dbReference type="EMBL" id="EMG25771.1"/>
    </source>
</evidence>
<evidence type="ECO:0000259" key="1">
    <source>
        <dbReference type="Pfam" id="PF14311"/>
    </source>
</evidence>
<reference evidence="2 3" key="1">
    <citation type="journal article" date="2013" name="PLoS ONE">
        <title>Comparative Genomic Characterization of Three Streptococcus parauberis Strains in Fish Pathogen, as Assessed by Wide-Genome Analyses.</title>
        <authorList>
            <person name="Nho S.W."/>
            <person name="Hikima J."/>
            <person name="Park S.B."/>
            <person name="Jang H.B."/>
            <person name="Cha I.S."/>
            <person name="Yasuike M."/>
            <person name="Nakamura Y."/>
            <person name="Fujiwara A."/>
            <person name="Sano M."/>
            <person name="Kanai K."/>
            <person name="Kondo H."/>
            <person name="Hirono I."/>
            <person name="Takeyama H."/>
            <person name="Aoki T."/>
            <person name="Jung T.S."/>
        </authorList>
    </citation>
    <scope>NUCLEOTIDE SEQUENCE [LARGE SCALE GENOMIC DNA]</scope>
    <source>
        <strain evidence="2 3">KRS-02083</strain>
    </source>
</reference>
<dbReference type="EMBL" id="ALYM01000003">
    <property type="protein sequence ID" value="EMG25771.1"/>
    <property type="molecule type" value="Genomic_DNA"/>
</dbReference>
<dbReference type="InterPro" id="IPR025487">
    <property type="entry name" value="DUF4379"/>
</dbReference>
<name>A0ABN0ISE0_9STRE</name>
<accession>A0ABN0ISE0</accession>